<dbReference type="EMBL" id="SRMA01026153">
    <property type="protein sequence ID" value="TRY87176.1"/>
    <property type="molecule type" value="Genomic_DNA"/>
</dbReference>
<accession>A0A553QB75</accession>
<keyword evidence="2" id="KW-1185">Reference proteome</keyword>
<sequence>MAVQSNSGVAVPATLDTIESGWLLWLLLPLLPPGSSLESIIVPLSVCECCTLPDCEPPCMSVRQLKVRDGASDLKLSDETRSGRTLIQCLGSTVVTLDNHSL</sequence>
<evidence type="ECO:0000313" key="1">
    <source>
        <dbReference type="EMBL" id="TRY87176.1"/>
    </source>
</evidence>
<name>A0A553QB75_9TELE</name>
<reference evidence="1 2" key="1">
    <citation type="journal article" date="2019" name="Sci. Data">
        <title>Hybrid genome assembly and annotation of Danionella translucida.</title>
        <authorList>
            <person name="Kadobianskyi M."/>
            <person name="Schulze L."/>
            <person name="Schuelke M."/>
            <person name="Judkewitz B."/>
        </authorList>
    </citation>
    <scope>NUCLEOTIDE SEQUENCE [LARGE SCALE GENOMIC DNA]</scope>
    <source>
        <strain evidence="1 2">Bolton</strain>
    </source>
</reference>
<organism evidence="1 2">
    <name type="scientific">Danionella cerebrum</name>
    <dbReference type="NCBI Taxonomy" id="2873325"/>
    <lineage>
        <taxon>Eukaryota</taxon>
        <taxon>Metazoa</taxon>
        <taxon>Chordata</taxon>
        <taxon>Craniata</taxon>
        <taxon>Vertebrata</taxon>
        <taxon>Euteleostomi</taxon>
        <taxon>Actinopterygii</taxon>
        <taxon>Neopterygii</taxon>
        <taxon>Teleostei</taxon>
        <taxon>Ostariophysi</taxon>
        <taxon>Cypriniformes</taxon>
        <taxon>Danionidae</taxon>
        <taxon>Danioninae</taxon>
        <taxon>Danionella</taxon>
    </lineage>
</organism>
<protein>
    <submittedName>
        <fullName evidence="1">Uncharacterized protein</fullName>
    </submittedName>
</protein>
<dbReference type="Proteomes" id="UP000316079">
    <property type="component" value="Unassembled WGS sequence"/>
</dbReference>
<gene>
    <name evidence="1" type="ORF">DNTS_031713</name>
</gene>
<comment type="caution">
    <text evidence="1">The sequence shown here is derived from an EMBL/GenBank/DDBJ whole genome shotgun (WGS) entry which is preliminary data.</text>
</comment>
<proteinExistence type="predicted"/>
<evidence type="ECO:0000313" key="2">
    <source>
        <dbReference type="Proteomes" id="UP000316079"/>
    </source>
</evidence>
<dbReference type="AlphaFoldDB" id="A0A553QB75"/>